<proteinExistence type="inferred from homology"/>
<reference evidence="7" key="1">
    <citation type="journal article" date="2012" name="Mol. Plant Microbe Interact.">
        <title>A highly conserved effector in Fusarium oxysporum is required for full virulence on Arabidopsis.</title>
        <authorList>
            <person name="Thatcher L.F."/>
            <person name="Gardiner D.M."/>
            <person name="Kazan K."/>
            <person name="Manners J."/>
        </authorList>
    </citation>
    <scope>NUCLEOTIDE SEQUENCE [LARGE SCALE GENOMIC DNA]</scope>
    <source>
        <strain evidence="7">Fo5176</strain>
    </source>
</reference>
<comment type="function">
    <text evidence="6">Plays an important role in cellulose degradation. Shows hydrolytic activity against several glycosidic compounds.</text>
</comment>
<dbReference type="PRINTS" id="PR00131">
    <property type="entry name" value="GLHYDRLASE1"/>
</dbReference>
<dbReference type="PaxDb" id="5507-FOXG_13254P0"/>
<evidence type="ECO:0000313" key="7">
    <source>
        <dbReference type="EMBL" id="EGU79845.1"/>
    </source>
</evidence>
<dbReference type="EC" id="3.2.1.21" evidence="3"/>
<name>F9FT76_FUSOF</name>
<dbReference type="SUPFAM" id="SSF51445">
    <property type="entry name" value="(Trans)glycosidases"/>
    <property type="match status" value="1"/>
</dbReference>
<dbReference type="AlphaFoldDB" id="F9FT76"/>
<dbReference type="OrthoDB" id="65569at2759"/>
<keyword evidence="5" id="KW-0326">Glycosidase</keyword>
<dbReference type="EMBL" id="AFQF01002603">
    <property type="protein sequence ID" value="EGU79845.1"/>
    <property type="molecule type" value="Genomic_DNA"/>
</dbReference>
<dbReference type="InterPro" id="IPR036291">
    <property type="entry name" value="NAD(P)-bd_dom_sf"/>
</dbReference>
<comment type="similarity">
    <text evidence="2">Belongs to the glycosyl hydrolase 1 family.</text>
</comment>
<dbReference type="PANTHER" id="PTHR10353">
    <property type="entry name" value="GLYCOSYL HYDROLASE"/>
    <property type="match status" value="1"/>
</dbReference>
<organism evidence="7">
    <name type="scientific">Fusarium oxysporum (strain Fo5176)</name>
    <name type="common">Fusarium vascular wilt</name>
    <dbReference type="NCBI Taxonomy" id="660025"/>
    <lineage>
        <taxon>Eukaryota</taxon>
        <taxon>Fungi</taxon>
        <taxon>Dikarya</taxon>
        <taxon>Ascomycota</taxon>
        <taxon>Pezizomycotina</taxon>
        <taxon>Sordariomycetes</taxon>
        <taxon>Hypocreomycetidae</taxon>
        <taxon>Hypocreales</taxon>
        <taxon>Nectriaceae</taxon>
        <taxon>Fusarium</taxon>
        <taxon>Fusarium oxysporum species complex</taxon>
    </lineage>
</organism>
<keyword evidence="4" id="KW-0378">Hydrolase</keyword>
<dbReference type="InterPro" id="IPR001360">
    <property type="entry name" value="Glyco_hydro_1"/>
</dbReference>
<comment type="caution">
    <text evidence="7">The sequence shown here is derived from an EMBL/GenBank/DDBJ whole genome shotgun (WGS) entry which is preliminary data.</text>
</comment>
<dbReference type="Pfam" id="PF00106">
    <property type="entry name" value="adh_short"/>
    <property type="match status" value="1"/>
</dbReference>
<sequence length="791" mass="89264">MPSLPKDFQLGFATASYQIEGAVAEDGRGPSIWDVFCHLEPTRTKGANGDVACDHYHRLEEDLDLLKRYGSDMYRFSISWSRVIPLGGRDDPVNEAGIAFYNRVIDGCLKRGITPWVTLYHWDLPQGLHERYGGWLDVQESQKDFERYARLCYERFGDRVKHWITLNEPWIVSIFGYATGGNAPGRSSINPQSTEGDTSTEPWIVGKALIMSHARAVAAYNQDFRESQKGQIGISLNGDYYEPWDSSDPRDSEAAERRMQFHIGWFANPIFLGQDYPKCMRDQLKDRLPQFTSDELNLLRSAESDFYGMNYYTSQFARHKSSPAPDTDYIGNLDELQTNKAGDPVGLESGLHWLRSCPDLFRKHLTRVYRLYGKPIIITENGCPCPGEDKMAREESVQDEYRIKYFEDHLDAIGRSVGEDGTVVEGYFAWSLMDNLEWSDGYGPRFGVTFTDYETLERTPKKSALVLRHLVDHRKGKDRDQIEPTWYIKILKTPAIQRKANIEDRFPYLCISKTHELFAQKLDSLSIHFIKMVRILITGSADGLGLEAARQLVKRNHTVYLHARNAQRAAEAKANCPGAAGAFAADLTLVSETKRLAEEVNAVGTFDAIIHNAGMMAGPFRKTPDTGIPAQTAVNVLAPYILTCLLTPPKRLIYIASQLHAEADTSVKDIFWLERGDSQFQDFPAYCDSKLHVMLLANAVARRFNNTSVMSVHPGWVATKLGGEDGPDKLEDGVDTYVMLAEGDYDQSLTGRYFEPKRKLAEPTPQCSEVELQERVVDACERLVGLKLPGI</sequence>
<evidence type="ECO:0000256" key="6">
    <source>
        <dbReference type="ARBA" id="ARBA00056775"/>
    </source>
</evidence>
<dbReference type="STRING" id="660025.F9FT76"/>
<dbReference type="FunFam" id="3.20.20.80:FF:000011">
    <property type="entry name" value="Cytosolic beta-glucosidase"/>
    <property type="match status" value="1"/>
</dbReference>
<evidence type="ECO:0000256" key="2">
    <source>
        <dbReference type="ARBA" id="ARBA00010838"/>
    </source>
</evidence>
<dbReference type="PANTHER" id="PTHR10353:SF36">
    <property type="entry name" value="LP05116P"/>
    <property type="match status" value="1"/>
</dbReference>
<evidence type="ECO:0000256" key="1">
    <source>
        <dbReference type="ARBA" id="ARBA00000448"/>
    </source>
</evidence>
<dbReference type="SUPFAM" id="SSF51735">
    <property type="entry name" value="NAD(P)-binding Rossmann-fold domains"/>
    <property type="match status" value="1"/>
</dbReference>
<dbReference type="GO" id="GO:0080079">
    <property type="term" value="F:cellobiose glucosidase activity"/>
    <property type="evidence" value="ECO:0007669"/>
    <property type="project" value="UniProtKB-ARBA"/>
</dbReference>
<dbReference type="Gene3D" id="3.20.20.80">
    <property type="entry name" value="Glycosidases"/>
    <property type="match status" value="1"/>
</dbReference>
<dbReference type="InterPro" id="IPR002347">
    <property type="entry name" value="SDR_fam"/>
</dbReference>
<dbReference type="GO" id="GO:0030245">
    <property type="term" value="P:cellulose catabolic process"/>
    <property type="evidence" value="ECO:0007669"/>
    <property type="project" value="UniProtKB-ARBA"/>
</dbReference>
<dbReference type="InterPro" id="IPR017853">
    <property type="entry name" value="GH"/>
</dbReference>
<evidence type="ECO:0000256" key="5">
    <source>
        <dbReference type="ARBA" id="ARBA00023295"/>
    </source>
</evidence>
<protein>
    <recommendedName>
        <fullName evidence="3">beta-glucosidase</fullName>
        <ecNumber evidence="3">3.2.1.21</ecNumber>
    </recommendedName>
</protein>
<dbReference type="Gene3D" id="3.40.50.720">
    <property type="entry name" value="NAD(P)-binding Rossmann-like Domain"/>
    <property type="match status" value="1"/>
</dbReference>
<comment type="catalytic activity">
    <reaction evidence="1">
        <text>Hydrolysis of terminal, non-reducing beta-D-glucosyl residues with release of beta-D-glucose.</text>
        <dbReference type="EC" id="3.2.1.21"/>
    </reaction>
</comment>
<evidence type="ECO:0000256" key="3">
    <source>
        <dbReference type="ARBA" id="ARBA00012744"/>
    </source>
</evidence>
<accession>F9FT76</accession>
<evidence type="ECO:0000256" key="4">
    <source>
        <dbReference type="ARBA" id="ARBA00022801"/>
    </source>
</evidence>
<gene>
    <name evidence="7" type="ORF">FOXB_09607</name>
</gene>
<dbReference type="Pfam" id="PF00232">
    <property type="entry name" value="Glyco_hydro_1"/>
    <property type="match status" value="1"/>
</dbReference>